<dbReference type="AlphaFoldDB" id="A0A150IJT3"/>
<dbReference type="PANTHER" id="PTHR13061:SF29">
    <property type="entry name" value="GAMMA CARBONIC ANHYDRASE-LIKE 1, MITOCHONDRIAL-RELATED"/>
    <property type="match status" value="1"/>
</dbReference>
<dbReference type="EMBL" id="LNGE01000023">
    <property type="protein sequence ID" value="KYC45283.1"/>
    <property type="molecule type" value="Genomic_DNA"/>
</dbReference>
<accession>A0A150IV44</accession>
<evidence type="ECO:0000313" key="1">
    <source>
        <dbReference type="EMBL" id="KYC45283.1"/>
    </source>
</evidence>
<evidence type="ECO:0000313" key="3">
    <source>
        <dbReference type="EMBL" id="KYC51383.1"/>
    </source>
</evidence>
<organism evidence="1 5">
    <name type="scientific">Candidatus Methanofastidiosum methylothiophilum</name>
    <dbReference type="NCBI Taxonomy" id="1705564"/>
    <lineage>
        <taxon>Archaea</taxon>
        <taxon>Methanobacteriati</taxon>
        <taxon>Methanobacteriota</taxon>
        <taxon>Stenosarchaea group</taxon>
        <taxon>Candidatus Methanofastidiosia</taxon>
        <taxon>Candidatus Methanofastidiosales</taxon>
        <taxon>Candidatus Methanofastidiosaceae</taxon>
        <taxon>Candidatus Methanofastidiosum</taxon>
    </lineage>
</organism>
<dbReference type="GO" id="GO:0016740">
    <property type="term" value="F:transferase activity"/>
    <property type="evidence" value="ECO:0007669"/>
    <property type="project" value="UniProtKB-KW"/>
</dbReference>
<keyword evidence="1" id="KW-0808">Transferase</keyword>
<dbReference type="Proteomes" id="UP000092403">
    <property type="component" value="Unassembled WGS sequence"/>
</dbReference>
<dbReference type="Proteomes" id="UP000091929">
    <property type="component" value="Unassembled WGS sequence"/>
</dbReference>
<dbReference type="CDD" id="cd04645">
    <property type="entry name" value="LbH_gamma_CA_like"/>
    <property type="match status" value="1"/>
</dbReference>
<name>A0A150IJT3_9EURY</name>
<sequence length="163" mass="17416">MIKDEMDIHPEAFIHEKAFVNGKVRMDKGSSVWPFAVLRGDIDRIELGEGSNVQDNAVVHTDPGKPAIIGKNVVIGHCAVVHASTIGDNTLIGINASVLSGCIVGKNCIIGAGAVVSENTEIPDNSVAVGVPAMVIKRTDEKAIERITKNAESYIDLIKKYKN</sequence>
<dbReference type="InterPro" id="IPR001451">
    <property type="entry name" value="Hexapep"/>
</dbReference>
<proteinExistence type="predicted"/>
<reference evidence="4 5" key="1">
    <citation type="journal article" date="2016" name="ISME J.">
        <title>Chasing the elusive Euryarchaeota class WSA2: genomes reveal a uniquely fastidious methyl-reducing methanogen.</title>
        <authorList>
            <person name="Nobu M.K."/>
            <person name="Narihiro T."/>
            <person name="Kuroda K."/>
            <person name="Mei R."/>
            <person name="Liu W.T."/>
        </authorList>
    </citation>
    <scope>NUCLEOTIDE SEQUENCE [LARGE SCALE GENOMIC DNA]</scope>
    <source>
        <strain evidence="1">B03fssc0709_Meth_Bin005</strain>
        <strain evidence="2">B15fssc0709_Meth_Bin003</strain>
        <strain evidence="3">BMIXfssc0709_Meth_Bin006</strain>
    </source>
</reference>
<evidence type="ECO:0000313" key="5">
    <source>
        <dbReference type="Proteomes" id="UP000092401"/>
    </source>
</evidence>
<accession>A0A150IJT3</accession>
<dbReference type="SUPFAM" id="SSF51161">
    <property type="entry name" value="Trimeric LpxA-like enzymes"/>
    <property type="match status" value="1"/>
</dbReference>
<dbReference type="Pfam" id="PF00132">
    <property type="entry name" value="Hexapep"/>
    <property type="match status" value="1"/>
</dbReference>
<dbReference type="PANTHER" id="PTHR13061">
    <property type="entry name" value="DYNACTIN SUBUNIT P25"/>
    <property type="match status" value="1"/>
</dbReference>
<comment type="caution">
    <text evidence="1">The sequence shown here is derived from an EMBL/GenBank/DDBJ whole genome shotgun (WGS) entry which is preliminary data.</text>
</comment>
<dbReference type="EMBL" id="LNGF01000001">
    <property type="protein sequence ID" value="KYC48735.1"/>
    <property type="molecule type" value="Genomic_DNA"/>
</dbReference>
<protein>
    <submittedName>
        <fullName evidence="1">Putative lipopolysaccharide biosynthesis O-acetyl transferase WbbJ</fullName>
    </submittedName>
</protein>
<dbReference type="Proteomes" id="UP000092401">
    <property type="component" value="Unassembled WGS sequence"/>
</dbReference>
<dbReference type="InterPro" id="IPR047324">
    <property type="entry name" value="LbH_gamma_CA-like"/>
</dbReference>
<evidence type="ECO:0000313" key="2">
    <source>
        <dbReference type="EMBL" id="KYC48735.1"/>
    </source>
</evidence>
<accession>A0A150J2C7</accession>
<dbReference type="InterPro" id="IPR011004">
    <property type="entry name" value="Trimer_LpxA-like_sf"/>
</dbReference>
<evidence type="ECO:0000313" key="4">
    <source>
        <dbReference type="Proteomes" id="UP000091929"/>
    </source>
</evidence>
<dbReference type="EMBL" id="LNJC01000001">
    <property type="protein sequence ID" value="KYC51383.1"/>
    <property type="molecule type" value="Genomic_DNA"/>
</dbReference>
<dbReference type="Gene3D" id="2.160.10.10">
    <property type="entry name" value="Hexapeptide repeat proteins"/>
    <property type="match status" value="1"/>
</dbReference>
<gene>
    <name evidence="1" type="ORF">APG10_00986</name>
    <name evidence="2" type="ORF">APG11_00046</name>
    <name evidence="3" type="ORF">APG12_00045</name>
</gene>
<dbReference type="InterPro" id="IPR050484">
    <property type="entry name" value="Transf_Hexapept/Carb_Anhydrase"/>
</dbReference>